<protein>
    <submittedName>
        <fullName evidence="2">Ribosome associated membrane protein RAMP4</fullName>
    </submittedName>
</protein>
<name>A0A8S5Q3P6_9CAUD</name>
<proteinExistence type="predicted"/>
<accession>A0A8S5Q3P6</accession>
<dbReference type="EMBL" id="BK015564">
    <property type="protein sequence ID" value="DAE13355.1"/>
    <property type="molecule type" value="Genomic_DNA"/>
</dbReference>
<keyword evidence="1" id="KW-1133">Transmembrane helix</keyword>
<keyword evidence="1" id="KW-0472">Membrane</keyword>
<organism evidence="2">
    <name type="scientific">Siphoviridae sp. ctLqe90</name>
    <dbReference type="NCBI Taxonomy" id="2825456"/>
    <lineage>
        <taxon>Viruses</taxon>
        <taxon>Duplodnaviria</taxon>
        <taxon>Heunggongvirae</taxon>
        <taxon>Uroviricota</taxon>
        <taxon>Caudoviricetes</taxon>
    </lineage>
</organism>
<evidence type="ECO:0000313" key="2">
    <source>
        <dbReference type="EMBL" id="DAE13355.1"/>
    </source>
</evidence>
<feature type="transmembrane region" description="Helical" evidence="1">
    <location>
        <begin position="12"/>
        <end position="28"/>
    </location>
</feature>
<keyword evidence="1" id="KW-0812">Transmembrane</keyword>
<evidence type="ECO:0000256" key="1">
    <source>
        <dbReference type="SAM" id="Phobius"/>
    </source>
</evidence>
<reference evidence="2" key="1">
    <citation type="journal article" date="2021" name="Proc. Natl. Acad. Sci. U.S.A.">
        <title>A Catalog of Tens of Thousands of Viruses from Human Metagenomes Reveals Hidden Associations with Chronic Diseases.</title>
        <authorList>
            <person name="Tisza M.J."/>
            <person name="Buck C.B."/>
        </authorList>
    </citation>
    <scope>NUCLEOTIDE SEQUENCE</scope>
    <source>
        <strain evidence="2">CtLqe90</strain>
    </source>
</reference>
<feature type="transmembrane region" description="Helical" evidence="1">
    <location>
        <begin position="35"/>
        <end position="51"/>
    </location>
</feature>
<sequence length="52" mass="5754">MIFVVCGGCVTNIIAIFSPITIISAFANSIYINKLFIRYIITAVFVIAYFST</sequence>